<keyword evidence="4 9" id="KW-0509">mRNA transport</keyword>
<evidence type="ECO:0000256" key="4">
    <source>
        <dbReference type="ARBA" id="ARBA00022816"/>
    </source>
</evidence>
<gene>
    <name evidence="10" type="ORF">CUNI_LOCUS91</name>
</gene>
<dbReference type="GO" id="GO:0045893">
    <property type="term" value="P:positive regulation of DNA-templated transcription"/>
    <property type="evidence" value="ECO:0007669"/>
    <property type="project" value="TreeGrafter"/>
</dbReference>
<name>A0A8S3YBE8_9EUPU</name>
<comment type="subcellular location">
    <subcellularLocation>
        <location evidence="1 9">Nucleus</location>
        <location evidence="1 9">Nuclear pore complex</location>
    </subcellularLocation>
</comment>
<keyword evidence="3 9" id="KW-0813">Transport</keyword>
<sequence>MATTSERESEIFCLPVLQQRHVGLSCVWGLGKQLHVYQTQTPPRIVAEKKHITDIPKVDNQEIFDVQWNAEMHDVSRKLVNETHNIFVMLQGQVKSLSDTTLYKQLRKASKQYRAVLKACSLELMQIADLCEDEAHKLKYEQYIQEFEMVQLIWSLCEIIFIDIHPGGLILTPLLDWLRWHFQEGKQKAMEVSQAEQPCSHAHYWESIYRLLLQGSVDNVRKLLALHIHSSSDPFTSVDELLSKMPQWTYQRAQSVAEYEMKWRHWREECIRRYEAGEFAAYTQLETIVQILCGDDAVFREMKDHCETWYHLLVSKLFYQNPTVRLTDLTFDIKPCQAVYSLPSENFPELDNILQAALEFDIHQVIKESCSFLSSRSWWFVSHLADVLHHCGQLDPQKLPFGSNLREYLLLEYATALMSHKSLWQVGVDYLDFCPVFGRAYLESYIEHIPLDSEGKAHKILHLCQERDFTAQAQSICKVMGMRCLQQERLGSALSWFLKSKDAIVIKQVTDRFLTEYCEQGKFSHLDLIDHLGPSMLITNSLTFLGKYREFHSLYNSGDISAASSLLLSLISSRLAPKTFWMTMLMDVLPLLELSQVVLDVQKTYEVMYCLEELQRDSTDNYKNLADSELDKLQCLRKALAKNLSRAIIEEGSVKLVS</sequence>
<keyword evidence="5 9" id="KW-0653">Protein transport</keyword>
<dbReference type="GO" id="GO:0031965">
    <property type="term" value="C:nuclear membrane"/>
    <property type="evidence" value="ECO:0007669"/>
    <property type="project" value="UniProtKB-UniRule"/>
</dbReference>
<proteinExistence type="inferred from homology"/>
<dbReference type="PANTHER" id="PTHR13373:SF21">
    <property type="entry name" value="NUCLEAR PORE COMPLEX PROTEIN NUP85"/>
    <property type="match status" value="1"/>
</dbReference>
<keyword evidence="9" id="KW-0472">Membrane</keyword>
<keyword evidence="6 9" id="KW-0811">Translocation</keyword>
<comment type="similarity">
    <text evidence="2 9">Belongs to the nucleoporin Nup85 family.</text>
</comment>
<evidence type="ECO:0000256" key="1">
    <source>
        <dbReference type="ARBA" id="ARBA00004567"/>
    </source>
</evidence>
<dbReference type="AlphaFoldDB" id="A0A8S3YBE8"/>
<comment type="function">
    <text evidence="9">Functions as a component of the nuclear pore complex (NPC).</text>
</comment>
<dbReference type="GO" id="GO:0006406">
    <property type="term" value="P:mRNA export from nucleus"/>
    <property type="evidence" value="ECO:0007669"/>
    <property type="project" value="TreeGrafter"/>
</dbReference>
<keyword evidence="8 9" id="KW-0539">Nucleus</keyword>
<dbReference type="OrthoDB" id="17644at2759"/>
<evidence type="ECO:0000313" key="10">
    <source>
        <dbReference type="EMBL" id="CAG5114533.1"/>
    </source>
</evidence>
<keyword evidence="11" id="KW-1185">Reference proteome</keyword>
<evidence type="ECO:0000256" key="2">
    <source>
        <dbReference type="ARBA" id="ARBA00005573"/>
    </source>
</evidence>
<evidence type="ECO:0000256" key="6">
    <source>
        <dbReference type="ARBA" id="ARBA00023010"/>
    </source>
</evidence>
<dbReference type="Pfam" id="PF07575">
    <property type="entry name" value="Nucleopor_Nup85"/>
    <property type="match status" value="1"/>
</dbReference>
<dbReference type="EMBL" id="CAJHNH020000002">
    <property type="protein sequence ID" value="CAG5114533.1"/>
    <property type="molecule type" value="Genomic_DNA"/>
</dbReference>
<accession>A0A8S3YBE8</accession>
<dbReference type="GO" id="GO:0017056">
    <property type="term" value="F:structural constituent of nuclear pore"/>
    <property type="evidence" value="ECO:0007669"/>
    <property type="project" value="TreeGrafter"/>
</dbReference>
<dbReference type="PANTHER" id="PTHR13373">
    <property type="entry name" value="FROUNT PROTEIN-RELATED"/>
    <property type="match status" value="1"/>
</dbReference>
<keyword evidence="7 9" id="KW-0906">Nuclear pore complex</keyword>
<dbReference type="Proteomes" id="UP000678393">
    <property type="component" value="Unassembled WGS sequence"/>
</dbReference>
<evidence type="ECO:0000256" key="8">
    <source>
        <dbReference type="ARBA" id="ARBA00023242"/>
    </source>
</evidence>
<dbReference type="InterPro" id="IPR011502">
    <property type="entry name" value="Nucleoporin_Nup85"/>
</dbReference>
<comment type="caution">
    <text evidence="10">The sequence shown here is derived from an EMBL/GenBank/DDBJ whole genome shotgun (WGS) entry which is preliminary data.</text>
</comment>
<dbReference type="GO" id="GO:0006606">
    <property type="term" value="P:protein import into nucleus"/>
    <property type="evidence" value="ECO:0007669"/>
    <property type="project" value="TreeGrafter"/>
</dbReference>
<reference evidence="10" key="1">
    <citation type="submission" date="2021-04" db="EMBL/GenBank/DDBJ databases">
        <authorList>
            <consortium name="Molecular Ecology Group"/>
        </authorList>
    </citation>
    <scope>NUCLEOTIDE SEQUENCE</scope>
</reference>
<organism evidence="10 11">
    <name type="scientific">Candidula unifasciata</name>
    <dbReference type="NCBI Taxonomy" id="100452"/>
    <lineage>
        <taxon>Eukaryota</taxon>
        <taxon>Metazoa</taxon>
        <taxon>Spiralia</taxon>
        <taxon>Lophotrochozoa</taxon>
        <taxon>Mollusca</taxon>
        <taxon>Gastropoda</taxon>
        <taxon>Heterobranchia</taxon>
        <taxon>Euthyneura</taxon>
        <taxon>Panpulmonata</taxon>
        <taxon>Eupulmonata</taxon>
        <taxon>Stylommatophora</taxon>
        <taxon>Helicina</taxon>
        <taxon>Helicoidea</taxon>
        <taxon>Geomitridae</taxon>
        <taxon>Candidula</taxon>
    </lineage>
</organism>
<evidence type="ECO:0000313" key="11">
    <source>
        <dbReference type="Proteomes" id="UP000678393"/>
    </source>
</evidence>
<evidence type="ECO:0000256" key="7">
    <source>
        <dbReference type="ARBA" id="ARBA00023132"/>
    </source>
</evidence>
<evidence type="ECO:0000256" key="3">
    <source>
        <dbReference type="ARBA" id="ARBA00022448"/>
    </source>
</evidence>
<evidence type="ECO:0000256" key="9">
    <source>
        <dbReference type="RuleBase" id="RU365073"/>
    </source>
</evidence>
<evidence type="ECO:0000256" key="5">
    <source>
        <dbReference type="ARBA" id="ARBA00022927"/>
    </source>
</evidence>
<protein>
    <recommendedName>
        <fullName evidence="9">Nuclear pore complex protein Nup85</fullName>
    </recommendedName>
</protein>
<comment type="subunit">
    <text evidence="9">Component of the nuclear pore complex (NPC).</text>
</comment>
<dbReference type="GO" id="GO:0031080">
    <property type="term" value="C:nuclear pore outer ring"/>
    <property type="evidence" value="ECO:0007669"/>
    <property type="project" value="TreeGrafter"/>
</dbReference>